<name>A0A830GW27_9CREN</name>
<dbReference type="PANTHER" id="PTHR43080:SF2">
    <property type="entry name" value="CBS DOMAIN-CONTAINING PROTEIN"/>
    <property type="match status" value="1"/>
</dbReference>
<keyword evidence="4" id="KW-0808">Transferase</keyword>
<dbReference type="RefSeq" id="WP_188596841.1">
    <property type="nucleotide sequence ID" value="NZ_BMNL01000003.1"/>
</dbReference>
<keyword evidence="5" id="KW-1185">Reference proteome</keyword>
<evidence type="ECO:0000313" key="5">
    <source>
        <dbReference type="Proteomes" id="UP000610960"/>
    </source>
</evidence>
<proteinExistence type="predicted"/>
<dbReference type="PANTHER" id="PTHR43080">
    <property type="entry name" value="CBS DOMAIN-CONTAINING PROTEIN CBSX3, MITOCHONDRIAL"/>
    <property type="match status" value="1"/>
</dbReference>
<gene>
    <name evidence="4" type="ORF">GCM10007981_15800</name>
</gene>
<protein>
    <submittedName>
        <fullName evidence="4">Histidine kinase</fullName>
    </submittedName>
</protein>
<dbReference type="Gene3D" id="3.10.580.10">
    <property type="entry name" value="CBS-domain"/>
    <property type="match status" value="2"/>
</dbReference>
<dbReference type="Proteomes" id="UP000610960">
    <property type="component" value="Unassembled WGS sequence"/>
</dbReference>
<dbReference type="InterPro" id="IPR036390">
    <property type="entry name" value="WH_DNA-bd_sf"/>
</dbReference>
<organism evidence="4 5">
    <name type="scientific">Thermocladium modestius</name>
    <dbReference type="NCBI Taxonomy" id="62609"/>
    <lineage>
        <taxon>Archaea</taxon>
        <taxon>Thermoproteota</taxon>
        <taxon>Thermoprotei</taxon>
        <taxon>Thermoproteales</taxon>
        <taxon>Thermoproteaceae</taxon>
        <taxon>Thermocladium</taxon>
    </lineage>
</organism>
<dbReference type="Pfam" id="PF03444">
    <property type="entry name" value="WHD_HrcA"/>
    <property type="match status" value="1"/>
</dbReference>
<sequence>MESLPQTFIKILESLVELHNNYKRPIKSKEIATRLGMNEGTVRNIMISLRAMGFIDSKTGPYGGFTPSQKAMELLRSPSMMAGISDIAPIAVEKQGTVMYATNIELLDMLNPFITKAIIKVMGNLRQLPLGSLVKIGPTTNARIVIEGQVMEKNDQMREIVISIRRFISIPKVKVKEISSKQVLVISKGEPLRAAARLFSERKIRALPVVDDGGRLVGLITSTDVARAYVEGNLDATVEEYMRSEVPFIRDDDDVYDAINLMISKNIGRLVVIDDKNNPVGIITRTDVLGLLVD</sequence>
<dbReference type="AlphaFoldDB" id="A0A830GW27"/>
<dbReference type="Pfam" id="PF00571">
    <property type="entry name" value="CBS"/>
    <property type="match status" value="2"/>
</dbReference>
<dbReference type="InterPro" id="IPR005104">
    <property type="entry name" value="WHTH_HrcA_DNA-bd"/>
</dbReference>
<evidence type="ECO:0000256" key="2">
    <source>
        <dbReference type="PROSITE-ProRule" id="PRU00703"/>
    </source>
</evidence>
<dbReference type="SMART" id="SM00116">
    <property type="entry name" value="CBS"/>
    <property type="match status" value="2"/>
</dbReference>
<keyword evidence="4" id="KW-0418">Kinase</keyword>
<evidence type="ECO:0000259" key="3">
    <source>
        <dbReference type="PROSITE" id="PS51371"/>
    </source>
</evidence>
<feature type="domain" description="CBS" evidence="3">
    <location>
        <begin position="178"/>
        <end position="236"/>
    </location>
</feature>
<keyword evidence="1 2" id="KW-0129">CBS domain</keyword>
<dbReference type="Gene3D" id="1.10.10.10">
    <property type="entry name" value="Winged helix-like DNA-binding domain superfamily/Winged helix DNA-binding domain"/>
    <property type="match status" value="1"/>
</dbReference>
<reference evidence="4" key="1">
    <citation type="journal article" date="2014" name="Int. J. Syst. Evol. Microbiol.">
        <title>Complete genome sequence of Corynebacterium casei LMG S-19264T (=DSM 44701T), isolated from a smear-ripened cheese.</title>
        <authorList>
            <consortium name="US DOE Joint Genome Institute (JGI-PGF)"/>
            <person name="Walter F."/>
            <person name="Albersmeier A."/>
            <person name="Kalinowski J."/>
            <person name="Ruckert C."/>
        </authorList>
    </citation>
    <scope>NUCLEOTIDE SEQUENCE</scope>
    <source>
        <strain evidence="4">JCM 10088</strain>
    </source>
</reference>
<feature type="domain" description="CBS" evidence="3">
    <location>
        <begin position="242"/>
        <end position="294"/>
    </location>
</feature>
<dbReference type="InterPro" id="IPR036388">
    <property type="entry name" value="WH-like_DNA-bd_sf"/>
</dbReference>
<dbReference type="GO" id="GO:0016301">
    <property type="term" value="F:kinase activity"/>
    <property type="evidence" value="ECO:0007669"/>
    <property type="project" value="UniProtKB-KW"/>
</dbReference>
<dbReference type="PIRSF" id="PIRSF005063">
    <property type="entry name" value="UCP005063_CBS_MJ1232"/>
    <property type="match status" value="1"/>
</dbReference>
<reference evidence="4" key="2">
    <citation type="submission" date="2020-09" db="EMBL/GenBank/DDBJ databases">
        <authorList>
            <person name="Sun Q."/>
            <person name="Ohkuma M."/>
        </authorList>
    </citation>
    <scope>NUCLEOTIDE SEQUENCE</scope>
    <source>
        <strain evidence="4">JCM 10088</strain>
    </source>
</reference>
<evidence type="ECO:0000313" key="4">
    <source>
        <dbReference type="EMBL" id="GGP21942.1"/>
    </source>
</evidence>
<dbReference type="InterPro" id="IPR046342">
    <property type="entry name" value="CBS_dom_sf"/>
</dbReference>
<dbReference type="InterPro" id="IPR051257">
    <property type="entry name" value="Diverse_CBS-Domain"/>
</dbReference>
<dbReference type="PROSITE" id="PS51371">
    <property type="entry name" value="CBS"/>
    <property type="match status" value="2"/>
</dbReference>
<dbReference type="GO" id="GO:0003677">
    <property type="term" value="F:DNA binding"/>
    <property type="evidence" value="ECO:0007669"/>
    <property type="project" value="InterPro"/>
</dbReference>
<dbReference type="EMBL" id="BMNL01000003">
    <property type="protein sequence ID" value="GGP21942.1"/>
    <property type="molecule type" value="Genomic_DNA"/>
</dbReference>
<dbReference type="InterPro" id="IPR016436">
    <property type="entry name" value="UCP005063_CBS"/>
</dbReference>
<dbReference type="GO" id="GO:0006355">
    <property type="term" value="P:regulation of DNA-templated transcription"/>
    <property type="evidence" value="ECO:0007669"/>
    <property type="project" value="InterPro"/>
</dbReference>
<accession>A0A830GW27</accession>
<dbReference type="SUPFAM" id="SSF54631">
    <property type="entry name" value="CBS-domain pair"/>
    <property type="match status" value="1"/>
</dbReference>
<dbReference type="OrthoDB" id="64432at2157"/>
<evidence type="ECO:0000256" key="1">
    <source>
        <dbReference type="ARBA" id="ARBA00023122"/>
    </source>
</evidence>
<dbReference type="InterPro" id="IPR000644">
    <property type="entry name" value="CBS_dom"/>
</dbReference>
<comment type="caution">
    <text evidence="4">The sequence shown here is derived from an EMBL/GenBank/DDBJ whole genome shotgun (WGS) entry which is preliminary data.</text>
</comment>
<dbReference type="SUPFAM" id="SSF46785">
    <property type="entry name" value="Winged helix' DNA-binding domain"/>
    <property type="match status" value="1"/>
</dbReference>